<dbReference type="EMBL" id="CP113797">
    <property type="protein sequence ID" value="WAL61631.1"/>
    <property type="molecule type" value="Genomic_DNA"/>
</dbReference>
<proteinExistence type="predicted"/>
<evidence type="ECO:0000259" key="1">
    <source>
        <dbReference type="Pfam" id="PF13640"/>
    </source>
</evidence>
<dbReference type="AlphaFoldDB" id="A0A9E8ZN83"/>
<feature type="domain" description="Prolyl 4-hydroxylase alpha subunit Fe(2+) 2OG dioxygenase" evidence="1">
    <location>
        <begin position="181"/>
        <end position="249"/>
    </location>
</feature>
<accession>A0A9E8ZN83</accession>
<evidence type="ECO:0000313" key="2">
    <source>
        <dbReference type="EMBL" id="WAL61631.1"/>
    </source>
</evidence>
<protein>
    <submittedName>
        <fullName evidence="2">2OG-Fe(II) oxygenase</fullName>
    </submittedName>
</protein>
<dbReference type="Proteomes" id="UP001163152">
    <property type="component" value="Chromosome"/>
</dbReference>
<dbReference type="Pfam" id="PF13640">
    <property type="entry name" value="2OG-FeII_Oxy_3"/>
    <property type="match status" value="1"/>
</dbReference>
<keyword evidence="3" id="KW-1185">Reference proteome</keyword>
<dbReference type="KEGG" id="tsin:OXH18_06500"/>
<evidence type="ECO:0000313" key="3">
    <source>
        <dbReference type="Proteomes" id="UP001163152"/>
    </source>
</evidence>
<organism evidence="2 3">
    <name type="scientific">Thermocoleostomius sinensis A174</name>
    <dbReference type="NCBI Taxonomy" id="2016057"/>
    <lineage>
        <taxon>Bacteria</taxon>
        <taxon>Bacillati</taxon>
        <taxon>Cyanobacteriota</taxon>
        <taxon>Cyanophyceae</taxon>
        <taxon>Oculatellales</taxon>
        <taxon>Oculatellaceae</taxon>
        <taxon>Thermocoleostomius</taxon>
    </lineage>
</organism>
<name>A0A9E8ZN83_9CYAN</name>
<reference evidence="2" key="1">
    <citation type="submission" date="2022-12" db="EMBL/GenBank/DDBJ databases">
        <title>Polyphasic identification of a Novel Hot-Spring Cyanobacterium Ocullathermofonsia sinensis gen nov. sp. nov. and Genomic Insights on its Adaptations to the Thermal Habitat.</title>
        <authorList>
            <person name="Daroch M."/>
            <person name="Tang J."/>
            <person name="Jiang Y."/>
        </authorList>
    </citation>
    <scope>NUCLEOTIDE SEQUENCE</scope>
    <source>
        <strain evidence="2">PKUAC-SCTA174</strain>
    </source>
</reference>
<sequence length="307" mass="34281">MTLYSGPYLHSKYLNHLLETSRNLYNQAKPFPHLVIDEFLPANVLDRVLDEFPNAIACSWQPTGQPLERSIHKLAADSTPKSNVQMGQTTQTLLLELNSPTFISFLEQLTNTSGIMADPDLVNELSGHSSTQLSGVDRASPSSTDRLLSVVQPSMQSSSLVPQPVFVSQSVLPPHRIKPPLDRKINLLIYLNKDWKEEYGGHLELWNADMTHCEKRILPIFNRCVIFSTTDFSYHGHPEPLNCPDGESRKLLALSYYSVSSDRAAPPRSIQAANRPPQPRLPRLIPEGAGNLKNNGLVFRTNSTFEG</sequence>
<gene>
    <name evidence="2" type="ORF">OXH18_06500</name>
</gene>
<dbReference type="InterPro" id="IPR044862">
    <property type="entry name" value="Pro_4_hyd_alph_FE2OG_OXY"/>
</dbReference>
<dbReference type="Gene3D" id="2.60.120.620">
    <property type="entry name" value="q2cbj1_9rhob like domain"/>
    <property type="match status" value="2"/>
</dbReference>
<dbReference type="RefSeq" id="WP_268611644.1">
    <property type="nucleotide sequence ID" value="NZ_CP113797.1"/>
</dbReference>